<dbReference type="RefSeq" id="WP_054649720.1">
    <property type="nucleotide sequence ID" value="NZ_AZFJ01000017.1"/>
</dbReference>
<evidence type="ECO:0000256" key="2">
    <source>
        <dbReference type="ARBA" id="ARBA00022630"/>
    </source>
</evidence>
<dbReference type="Proteomes" id="UP000051922">
    <property type="component" value="Unassembled WGS sequence"/>
</dbReference>
<dbReference type="InterPro" id="IPR016446">
    <property type="entry name" value="Flavin_OxRdtase_Frp"/>
</dbReference>
<evidence type="ECO:0000256" key="4">
    <source>
        <dbReference type="ARBA" id="ARBA00023002"/>
    </source>
</evidence>
<gene>
    <name evidence="7" type="ORF">FC50_GL002199</name>
</gene>
<dbReference type="PATRIC" id="fig|1423783.4.peg.2252"/>
<keyword evidence="8" id="KW-1185">Reference proteome</keyword>
<keyword evidence="5" id="KW-0521">NADP</keyword>
<dbReference type="PANTHER" id="PTHR43425:SF3">
    <property type="entry name" value="NADPH-DEPENDENT OXIDOREDUCTASE"/>
    <property type="match status" value="1"/>
</dbReference>
<comment type="similarity">
    <text evidence="1 5">Belongs to the flavin oxidoreductase frp family.</text>
</comment>
<dbReference type="Pfam" id="PF00881">
    <property type="entry name" value="Nitroreductase"/>
    <property type="match status" value="1"/>
</dbReference>
<dbReference type="SUPFAM" id="SSF55469">
    <property type="entry name" value="FMN-dependent nitroreductase-like"/>
    <property type="match status" value="1"/>
</dbReference>
<comment type="caution">
    <text evidence="7">The sequence shown here is derived from an EMBL/GenBank/DDBJ whole genome shotgun (WGS) entry which is preliminary data.</text>
</comment>
<name>A0A0R1U8R3_9LACO</name>
<accession>A0A0R1U8R3</accession>
<dbReference type="PANTHER" id="PTHR43425">
    <property type="entry name" value="OXYGEN-INSENSITIVE NADPH NITROREDUCTASE"/>
    <property type="match status" value="1"/>
</dbReference>
<reference evidence="7 8" key="1">
    <citation type="journal article" date="2015" name="Genome Announc.">
        <title>Expanding the biotechnology potential of lactobacilli through comparative genomics of 213 strains and associated genera.</title>
        <authorList>
            <person name="Sun Z."/>
            <person name="Harris H.M."/>
            <person name="McCann A."/>
            <person name="Guo C."/>
            <person name="Argimon S."/>
            <person name="Zhang W."/>
            <person name="Yang X."/>
            <person name="Jeffery I.B."/>
            <person name="Cooney J.C."/>
            <person name="Kagawa T.F."/>
            <person name="Liu W."/>
            <person name="Song Y."/>
            <person name="Salvetti E."/>
            <person name="Wrobel A."/>
            <person name="Rasinkangas P."/>
            <person name="Parkhill J."/>
            <person name="Rea M.C."/>
            <person name="O'Sullivan O."/>
            <person name="Ritari J."/>
            <person name="Douillard F.P."/>
            <person name="Paul Ross R."/>
            <person name="Yang R."/>
            <person name="Briner A.E."/>
            <person name="Felis G.E."/>
            <person name="de Vos W.M."/>
            <person name="Barrangou R."/>
            <person name="Klaenhammer T.R."/>
            <person name="Caufield P.W."/>
            <person name="Cui Y."/>
            <person name="Zhang H."/>
            <person name="O'Toole P.W."/>
        </authorList>
    </citation>
    <scope>NUCLEOTIDE SEQUENCE [LARGE SCALE GENOMIC DNA]</scope>
    <source>
        <strain evidence="7 8">DSM 15945</strain>
    </source>
</reference>
<dbReference type="GO" id="GO:0016491">
    <property type="term" value="F:oxidoreductase activity"/>
    <property type="evidence" value="ECO:0007669"/>
    <property type="project" value="UniProtKB-UniRule"/>
</dbReference>
<dbReference type="OrthoDB" id="9775805at2"/>
<evidence type="ECO:0000256" key="1">
    <source>
        <dbReference type="ARBA" id="ARBA00008366"/>
    </source>
</evidence>
<evidence type="ECO:0000256" key="3">
    <source>
        <dbReference type="ARBA" id="ARBA00022643"/>
    </source>
</evidence>
<evidence type="ECO:0000256" key="5">
    <source>
        <dbReference type="PIRNR" id="PIRNR005426"/>
    </source>
</evidence>
<keyword evidence="3 5" id="KW-0288">FMN</keyword>
<dbReference type="Gene3D" id="3.40.109.10">
    <property type="entry name" value="NADH Oxidase"/>
    <property type="match status" value="1"/>
</dbReference>
<sequence>MSKIESAALQHRSVRQFADVALSEEQLRTLEAIAQATATSKFMQQFSLIRVSDPELKRQIAAVTTYDYVAGPGQLYVFVLDQARNVRLVESVHGDLHQLTNWDALLGCVFDATLAAQNMVAAAERSGLGTVYLGSVLNDPRRMIELLHLPRYTFPLLGLKVGVPADVPAIKPRWPRSAVVGVDKYPHIDAEALRDYDTTIKKYYAGRATNAKDNTYTQYIQQHLVDSMHHRDDIGAILRAQGFDLPQ</sequence>
<dbReference type="InterPro" id="IPR029479">
    <property type="entry name" value="Nitroreductase"/>
</dbReference>
<dbReference type="AlphaFoldDB" id="A0A0R1U8R3"/>
<dbReference type="EMBL" id="AZFJ01000017">
    <property type="protein sequence ID" value="KRL87619.1"/>
    <property type="molecule type" value="Genomic_DNA"/>
</dbReference>
<evidence type="ECO:0000313" key="7">
    <source>
        <dbReference type="EMBL" id="KRL87619.1"/>
    </source>
</evidence>
<dbReference type="PIRSF" id="PIRSF005426">
    <property type="entry name" value="Frp"/>
    <property type="match status" value="1"/>
</dbReference>
<protein>
    <submittedName>
        <fullName evidence="7">Nitroreductase</fullName>
    </submittedName>
</protein>
<proteinExistence type="inferred from homology"/>
<organism evidence="7 8">
    <name type="scientific">Lacticaseibacillus pantheris DSM 15945 = JCM 12539 = NBRC 106106</name>
    <dbReference type="NCBI Taxonomy" id="1423783"/>
    <lineage>
        <taxon>Bacteria</taxon>
        <taxon>Bacillati</taxon>
        <taxon>Bacillota</taxon>
        <taxon>Bacilli</taxon>
        <taxon>Lactobacillales</taxon>
        <taxon>Lactobacillaceae</taxon>
        <taxon>Lacticaseibacillus</taxon>
    </lineage>
</organism>
<evidence type="ECO:0000313" key="8">
    <source>
        <dbReference type="Proteomes" id="UP000051922"/>
    </source>
</evidence>
<keyword evidence="2 5" id="KW-0285">Flavoprotein</keyword>
<dbReference type="InterPro" id="IPR000415">
    <property type="entry name" value="Nitroreductase-like"/>
</dbReference>
<feature type="domain" description="Nitroreductase" evidence="6">
    <location>
        <begin position="10"/>
        <end position="162"/>
    </location>
</feature>
<keyword evidence="4 5" id="KW-0560">Oxidoreductase</keyword>
<dbReference type="STRING" id="1423783.FC50_GL002199"/>
<evidence type="ECO:0000259" key="6">
    <source>
        <dbReference type="Pfam" id="PF00881"/>
    </source>
</evidence>